<evidence type="ECO:0000256" key="6">
    <source>
        <dbReference type="ARBA" id="ARBA00044504"/>
    </source>
</evidence>
<dbReference type="GO" id="GO:0016020">
    <property type="term" value="C:membrane"/>
    <property type="evidence" value="ECO:0007669"/>
    <property type="project" value="UniProtKB-SubCell"/>
</dbReference>
<comment type="similarity">
    <text evidence="2">Belongs to the major facilitator superfamily. Proton-dependent oligopeptide transporter (POT/PTR) (TC 2.A.17) family.</text>
</comment>
<organism evidence="9 10">
    <name type="scientific">Coffea canephora</name>
    <name type="common">Robusta coffee</name>
    <dbReference type="NCBI Taxonomy" id="49390"/>
    <lineage>
        <taxon>Eukaryota</taxon>
        <taxon>Viridiplantae</taxon>
        <taxon>Streptophyta</taxon>
        <taxon>Embryophyta</taxon>
        <taxon>Tracheophyta</taxon>
        <taxon>Spermatophyta</taxon>
        <taxon>Magnoliopsida</taxon>
        <taxon>eudicotyledons</taxon>
        <taxon>Gunneridae</taxon>
        <taxon>Pentapetalae</taxon>
        <taxon>asterids</taxon>
        <taxon>lamiids</taxon>
        <taxon>Gentianales</taxon>
        <taxon>Rubiaceae</taxon>
        <taxon>Ixoroideae</taxon>
        <taxon>Gardenieae complex</taxon>
        <taxon>Bertiereae - Coffeeae clade</taxon>
        <taxon>Coffeeae</taxon>
        <taxon>Coffea</taxon>
    </lineage>
</organism>
<feature type="transmembrane region" description="Helical" evidence="8">
    <location>
        <begin position="657"/>
        <end position="676"/>
    </location>
</feature>
<evidence type="ECO:0000313" key="10">
    <source>
        <dbReference type="Proteomes" id="UP000295252"/>
    </source>
</evidence>
<evidence type="ECO:0000256" key="3">
    <source>
        <dbReference type="ARBA" id="ARBA00022692"/>
    </source>
</evidence>
<feature type="transmembrane region" description="Helical" evidence="8">
    <location>
        <begin position="329"/>
        <end position="353"/>
    </location>
</feature>
<feature type="transmembrane region" description="Helical" evidence="8">
    <location>
        <begin position="140"/>
        <end position="159"/>
    </location>
</feature>
<dbReference type="Proteomes" id="UP000295252">
    <property type="component" value="Chromosome I"/>
</dbReference>
<feature type="transmembrane region" description="Helical" evidence="8">
    <location>
        <begin position="572"/>
        <end position="593"/>
    </location>
</feature>
<reference evidence="9" key="2">
    <citation type="submission" date="2014-06" db="EMBL/GenBank/DDBJ databases">
        <title>Structure and adaptive landscape of the coffee genome.</title>
        <authorList>
            <person name="Denoeud F."/>
            <person name="Wincker P."/>
            <person name="Lashermes P."/>
        </authorList>
    </citation>
    <scope>NUCLEOTIDE SEQUENCE [LARGE SCALE GENOMIC DNA]</scope>
    <source>
        <strain evidence="9">DH200</strain>
    </source>
</reference>
<feature type="transmembrane region" description="Helical" evidence="8">
    <location>
        <begin position="71"/>
        <end position="90"/>
    </location>
</feature>
<feature type="transmembrane region" description="Helical" evidence="8">
    <location>
        <begin position="365"/>
        <end position="384"/>
    </location>
</feature>
<comment type="subcellular location">
    <subcellularLocation>
        <location evidence="1">Membrane</location>
        <topology evidence="1">Multi-pass membrane protein</topology>
    </subcellularLocation>
</comment>
<evidence type="ECO:0000256" key="7">
    <source>
        <dbReference type="SAM" id="MobiDB-lite"/>
    </source>
</evidence>
<feature type="compositionally biased region" description="Basic and acidic residues" evidence="7">
    <location>
        <begin position="1"/>
        <end position="15"/>
    </location>
</feature>
<dbReference type="InterPro" id="IPR036259">
    <property type="entry name" value="MFS_trans_sf"/>
</dbReference>
<dbReference type="InterPro" id="IPR000109">
    <property type="entry name" value="POT_fam"/>
</dbReference>
<evidence type="ECO:0000256" key="1">
    <source>
        <dbReference type="ARBA" id="ARBA00004141"/>
    </source>
</evidence>
<reference evidence="9" key="1">
    <citation type="submission" date="2013-11" db="EMBL/GenBank/DDBJ databases">
        <authorList>
            <person name="Genoscope - CEA"/>
        </authorList>
    </citation>
    <scope>NUCLEOTIDE SEQUENCE</scope>
    <source>
        <strain evidence="9">DH200</strain>
    </source>
</reference>
<evidence type="ECO:0000256" key="4">
    <source>
        <dbReference type="ARBA" id="ARBA00022989"/>
    </source>
</evidence>
<feature type="transmembrane region" description="Helical" evidence="8">
    <location>
        <begin position="180"/>
        <end position="203"/>
    </location>
</feature>
<evidence type="ECO:0000256" key="5">
    <source>
        <dbReference type="ARBA" id="ARBA00023136"/>
    </source>
</evidence>
<feature type="transmembrane region" description="Helical" evidence="8">
    <location>
        <begin position="29"/>
        <end position="59"/>
    </location>
</feature>
<dbReference type="InParanoid" id="A0A068UKV3"/>
<keyword evidence="4 8" id="KW-1133">Transmembrane helix</keyword>
<feature type="transmembrane region" description="Helical" evidence="8">
    <location>
        <begin position="948"/>
        <end position="965"/>
    </location>
</feature>
<dbReference type="Pfam" id="PF00854">
    <property type="entry name" value="PTR2"/>
    <property type="match status" value="3"/>
</dbReference>
<feature type="transmembrane region" description="Helical" evidence="8">
    <location>
        <begin position="487"/>
        <end position="507"/>
    </location>
</feature>
<feature type="transmembrane region" description="Helical" evidence="8">
    <location>
        <begin position="209"/>
        <end position="229"/>
    </location>
</feature>
<evidence type="ECO:0000256" key="2">
    <source>
        <dbReference type="ARBA" id="ARBA00005982"/>
    </source>
</evidence>
<name>A0A068UKV3_COFCA</name>
<dbReference type="Gramene" id="CDP08942">
    <property type="protein sequence ID" value="CDP08942"/>
    <property type="gene ID" value="GSCOC_T00028084001"/>
</dbReference>
<evidence type="ECO:0000313" key="9">
    <source>
        <dbReference type="EMBL" id="CDP08942.1"/>
    </source>
</evidence>
<keyword evidence="10" id="KW-1185">Reference proteome</keyword>
<feature type="transmembrane region" description="Helical" evidence="8">
    <location>
        <begin position="405"/>
        <end position="423"/>
    </location>
</feature>
<sequence>MDNRKAENSAERQDPESNSSSSRSKKGSWITFPFIMATVVGTSLAFGGLTSNLIVYLIQEFNIKSISAAEIFNVVNGCITIFPIAGAIVADSCLGCYSVIWISSLISSLGMLIIVMTAALNKLRPPQCENGSSHCISPSGVQLAVLYIGLALASLGMAGSRFTIGPMGANQFDKPKHQEIFFNWYIFAMYIATAISLTVIVYIENSVSWAWGFGISVAANIVGLALFLVGRGFYRQLKPQGSPFVGLARVVIAATRKRNLLLSQNTEDYCQDPETTTFVMPTKFFKFLNHAALKTEGDTDLDGSIKKPWKVCTVKEVEDFKSLSKMLPIWSTALLVSIPLAVQLSMTVIQALAMDRHVGAHFKTPAGSVQVFIFLSTCMTIFFLDRFLFPMWEKFMHRAITPLQRVGIGHLFDVLSMAVLALVEAKRLKLARMHHLQDQDNSVVPMSVFWLVPSFALAGIGEAFHFPGHISFYYQEFPVSLKSTSTAVLALSIGIGFYLGNGLINAVKKTTEWLPDNINRGFTSNLIVFLIQEFNINSISAAKIFDVVTGSTFIIPIAGAILADSFLGCYSVYWISSLISSLGMLILVMTAAVKKLRPPQCENGVGLCIKPSESQLGVLYIGLALASLGLAGTRFTVGTIGADQFDKPKHQGIFFNWYIFVMYICTVISATVIVYIQDSELGMGFRNLCCRKYTWISTICSWHWFLSSFLNCAASKTEEDTDQDGSIRKPWRVCTVKEVEDFKSLIKLLPIWSTALLVSVPLAIQLSMVVIQALTMDRHIGPHFKLPAGTVPVFLSISTCITIFLIDRLLLPLWEKFTYRPMTALQRVGIGHVLDVLGMGVLALAEARRLKTAQLHNLQDQDNSVVPMSLFWLVPSLALAGSGEAFLFPGHISFYYQEFPASLKGTSTAVLGMSIGISFYVGNALIDVVKRRTDWLPNNINNGRLDNVYWLVTILGGLNFCYFLLCSSMYKYQNDEKATDASVDEE</sequence>
<proteinExistence type="inferred from homology"/>
<feature type="transmembrane region" description="Helical" evidence="8">
    <location>
        <begin position="97"/>
        <end position="120"/>
    </location>
</feature>
<feature type="transmembrane region" description="Helical" evidence="8">
    <location>
        <begin position="751"/>
        <end position="774"/>
    </location>
</feature>
<protein>
    <submittedName>
        <fullName evidence="9">Uncharacterized protein</fullName>
    </submittedName>
</protein>
<feature type="transmembrane region" description="Helical" evidence="8">
    <location>
        <begin position="909"/>
        <end position="928"/>
    </location>
</feature>
<feature type="transmembrane region" description="Helical" evidence="8">
    <location>
        <begin position="617"/>
        <end position="637"/>
    </location>
</feature>
<comment type="similarity">
    <text evidence="6">Belongs to the major facilitator superfamily. Phosphate:H(+) symporter (TC 2.A.1.9) family.</text>
</comment>
<gene>
    <name evidence="9" type="ORF">GSCOC_T00028084001</name>
</gene>
<feature type="region of interest" description="Disordered" evidence="7">
    <location>
        <begin position="1"/>
        <end position="25"/>
    </location>
</feature>
<keyword evidence="5 8" id="KW-0472">Membrane</keyword>
<dbReference type="PANTHER" id="PTHR11654">
    <property type="entry name" value="OLIGOPEPTIDE TRANSPORTER-RELATED"/>
    <property type="match status" value="1"/>
</dbReference>
<feature type="transmembrane region" description="Helical" evidence="8">
    <location>
        <begin position="865"/>
        <end position="888"/>
    </location>
</feature>
<evidence type="ECO:0000256" key="8">
    <source>
        <dbReference type="SAM" id="Phobius"/>
    </source>
</evidence>
<dbReference type="PhylomeDB" id="A0A068UKV3"/>
<keyword evidence="3 8" id="KW-0812">Transmembrane</keyword>
<dbReference type="SUPFAM" id="SSF103473">
    <property type="entry name" value="MFS general substrate transporter"/>
    <property type="match status" value="2"/>
</dbReference>
<dbReference type="EMBL" id="HG739120">
    <property type="protein sequence ID" value="CDP08942.1"/>
    <property type="molecule type" value="Genomic_DNA"/>
</dbReference>
<accession>A0A068UKV3</accession>
<feature type="transmembrane region" description="Helical" evidence="8">
    <location>
        <begin position="827"/>
        <end position="845"/>
    </location>
</feature>
<dbReference type="AlphaFoldDB" id="A0A068UKV3"/>
<feature type="transmembrane region" description="Helical" evidence="8">
    <location>
        <begin position="786"/>
        <end position="806"/>
    </location>
</feature>
<feature type="transmembrane region" description="Helical" evidence="8">
    <location>
        <begin position="443"/>
        <end position="466"/>
    </location>
</feature>
<dbReference type="OrthoDB" id="8904098at2759"/>
<dbReference type="Gene3D" id="1.20.1250.20">
    <property type="entry name" value="MFS general substrate transporter like domains"/>
    <property type="match status" value="2"/>
</dbReference>
<dbReference type="OMA" id="NWHFFTM"/>
<dbReference type="GO" id="GO:0022857">
    <property type="term" value="F:transmembrane transporter activity"/>
    <property type="evidence" value="ECO:0007669"/>
    <property type="project" value="InterPro"/>
</dbReference>